<evidence type="ECO:0000256" key="2">
    <source>
        <dbReference type="ARBA" id="ARBA00022670"/>
    </source>
</evidence>
<keyword evidence="9" id="KW-1185">Reference proteome</keyword>
<dbReference type="InterPro" id="IPR024079">
    <property type="entry name" value="MetalloPept_cat_dom_sf"/>
</dbReference>
<protein>
    <recommendedName>
        <fullName evidence="10">Peptidase</fullName>
    </recommendedName>
</protein>
<evidence type="ECO:0000256" key="1">
    <source>
        <dbReference type="ARBA" id="ARBA00001947"/>
    </source>
</evidence>
<evidence type="ECO:0000313" key="9">
    <source>
        <dbReference type="Proteomes" id="UP000632222"/>
    </source>
</evidence>
<keyword evidence="7" id="KW-0732">Signal</keyword>
<feature type="chain" id="PRO_5046299181" description="Peptidase" evidence="7">
    <location>
        <begin position="22"/>
        <end position="291"/>
    </location>
</feature>
<dbReference type="Pfam" id="PF01457">
    <property type="entry name" value="Peptidase_M8"/>
    <property type="match status" value="1"/>
</dbReference>
<accession>A0ABQ2D0A4</accession>
<name>A0ABQ2D0A4_9DEIO</name>
<gene>
    <name evidence="8" type="ORF">GCM10008938_17560</name>
</gene>
<evidence type="ECO:0000256" key="6">
    <source>
        <dbReference type="ARBA" id="ARBA00023049"/>
    </source>
</evidence>
<evidence type="ECO:0000256" key="7">
    <source>
        <dbReference type="SAM" id="SignalP"/>
    </source>
</evidence>
<dbReference type="Gene3D" id="3.90.132.10">
    <property type="entry name" value="Leishmanolysin , domain 2"/>
    <property type="match status" value="1"/>
</dbReference>
<feature type="signal peptide" evidence="7">
    <location>
        <begin position="1"/>
        <end position="21"/>
    </location>
</feature>
<dbReference type="InterPro" id="IPR001577">
    <property type="entry name" value="Peptidase_M8"/>
</dbReference>
<evidence type="ECO:0000313" key="8">
    <source>
        <dbReference type="EMBL" id="GGJ31893.1"/>
    </source>
</evidence>
<keyword evidence="2" id="KW-0645">Protease</keyword>
<evidence type="ECO:0008006" key="10">
    <source>
        <dbReference type="Google" id="ProtNLM"/>
    </source>
</evidence>
<keyword evidence="6" id="KW-0482">Metalloprotease</keyword>
<dbReference type="RefSeq" id="WP_189002311.1">
    <property type="nucleotide sequence ID" value="NZ_BMOD01000005.1"/>
</dbReference>
<dbReference type="SUPFAM" id="SSF55486">
    <property type="entry name" value="Metalloproteases ('zincins'), catalytic domain"/>
    <property type="match status" value="1"/>
</dbReference>
<dbReference type="Gene3D" id="3.40.390.10">
    <property type="entry name" value="Collagenase (Catalytic Domain)"/>
    <property type="match status" value="1"/>
</dbReference>
<evidence type="ECO:0000256" key="5">
    <source>
        <dbReference type="ARBA" id="ARBA00022833"/>
    </source>
</evidence>
<dbReference type="PROSITE" id="PS51257">
    <property type="entry name" value="PROKAR_LIPOPROTEIN"/>
    <property type="match status" value="1"/>
</dbReference>
<evidence type="ECO:0000256" key="4">
    <source>
        <dbReference type="ARBA" id="ARBA00022801"/>
    </source>
</evidence>
<sequence>MRSISFSGAALVLLFALSACGSSSVPTLTTQPTPPNTNDAFNITLVFPNASLTPAQKTAFYDAANRWSSVIAAGLPDASGTINGQSLKVDDLQITASAVSIDGVGKVLGRAGPDLVRNDTGLPITGTMEFDSADLKLMEANGTLSGVILHEMGHVLGIGTLWSKFITYNGNSNCQGATAISFNGTHATTQYHSLGKTGNVPVENQYSAGTKCGHWSEALFGNELMTGFVNMGSMPLSKITVGALEDLGYKVNYNAAEAYTLPLVSSQGIDDHNHGQGLIELFTVPQVFPGN</sequence>
<dbReference type="EMBL" id="BMOD01000005">
    <property type="protein sequence ID" value="GGJ31893.1"/>
    <property type="molecule type" value="Genomic_DNA"/>
</dbReference>
<proteinExistence type="predicted"/>
<reference evidence="9" key="1">
    <citation type="journal article" date="2019" name="Int. J. Syst. Evol. Microbiol.">
        <title>The Global Catalogue of Microorganisms (GCM) 10K type strain sequencing project: providing services to taxonomists for standard genome sequencing and annotation.</title>
        <authorList>
            <consortium name="The Broad Institute Genomics Platform"/>
            <consortium name="The Broad Institute Genome Sequencing Center for Infectious Disease"/>
            <person name="Wu L."/>
            <person name="Ma J."/>
        </authorList>
    </citation>
    <scope>NUCLEOTIDE SEQUENCE [LARGE SCALE GENOMIC DNA]</scope>
    <source>
        <strain evidence="9">JCM 14370</strain>
    </source>
</reference>
<keyword evidence="5" id="KW-0862">Zinc</keyword>
<keyword evidence="3" id="KW-0479">Metal-binding</keyword>
<comment type="cofactor">
    <cofactor evidence="1">
        <name>Zn(2+)</name>
        <dbReference type="ChEBI" id="CHEBI:29105"/>
    </cofactor>
</comment>
<dbReference type="PANTHER" id="PTHR10942">
    <property type="entry name" value="LEISHMANOLYSIN-LIKE PEPTIDASE"/>
    <property type="match status" value="1"/>
</dbReference>
<comment type="caution">
    <text evidence="8">The sequence shown here is derived from an EMBL/GenBank/DDBJ whole genome shotgun (WGS) entry which is preliminary data.</text>
</comment>
<keyword evidence="4" id="KW-0378">Hydrolase</keyword>
<dbReference type="PANTHER" id="PTHR10942:SF0">
    <property type="entry name" value="LEISHMANOLYSIN-LIKE PEPTIDASE"/>
    <property type="match status" value="1"/>
</dbReference>
<dbReference type="Proteomes" id="UP000632222">
    <property type="component" value="Unassembled WGS sequence"/>
</dbReference>
<organism evidence="8 9">
    <name type="scientific">Deinococcus roseus</name>
    <dbReference type="NCBI Taxonomy" id="392414"/>
    <lineage>
        <taxon>Bacteria</taxon>
        <taxon>Thermotogati</taxon>
        <taxon>Deinococcota</taxon>
        <taxon>Deinococci</taxon>
        <taxon>Deinococcales</taxon>
        <taxon>Deinococcaceae</taxon>
        <taxon>Deinococcus</taxon>
    </lineage>
</organism>
<evidence type="ECO:0000256" key="3">
    <source>
        <dbReference type="ARBA" id="ARBA00022723"/>
    </source>
</evidence>